<protein>
    <submittedName>
        <fullName evidence="2">Uncharacterized protein</fullName>
    </submittedName>
</protein>
<dbReference type="eggNOG" id="ENOG502ZC8N">
    <property type="taxonomic scope" value="Bacteria"/>
</dbReference>
<evidence type="ECO:0000313" key="2">
    <source>
        <dbReference type="EMBL" id="KGO94076.1"/>
    </source>
</evidence>
<dbReference type="AlphaFoldDB" id="A0A0A2MR71"/>
<dbReference type="RefSeq" id="WP_026990636.1">
    <property type="nucleotide sequence ID" value="NZ_AUGP01000017.1"/>
</dbReference>
<accession>A0A0A2MR71</accession>
<dbReference type="Proteomes" id="UP000030111">
    <property type="component" value="Unassembled WGS sequence"/>
</dbReference>
<keyword evidence="1" id="KW-0732">Signal</keyword>
<keyword evidence="3" id="KW-1185">Reference proteome</keyword>
<sequence>MIKCLHLLLLLTASLCFAQNNTLKMTTTLPQNREVDQLLRFENIDMYHTKFSGPAIKGKNYYIVAKELWKGKIKNIDTVFTSASLPIPTTQGDSLKFTVTATKSAAKTLKIQFDFGRFSLTREYKSTKHNDYSLRDFGTQLPIETYKSFYAFAYILPQRNKDGSSSWCAVESSGKDIEKWGTEFGLEHYILFEMQFFD</sequence>
<proteinExistence type="predicted"/>
<name>A0A0A2MR71_9FLAO</name>
<feature type="signal peptide" evidence="1">
    <location>
        <begin position="1"/>
        <end position="18"/>
    </location>
</feature>
<gene>
    <name evidence="2" type="ORF">Q766_03845</name>
</gene>
<reference evidence="2 3" key="1">
    <citation type="submission" date="2013-09" db="EMBL/GenBank/DDBJ databases">
        <authorList>
            <person name="Zeng Z."/>
            <person name="Chen C."/>
        </authorList>
    </citation>
    <scope>NUCLEOTIDE SEQUENCE [LARGE SCALE GENOMIC DNA]</scope>
    <source>
        <strain evidence="2 3">WB 4.1-42</strain>
    </source>
</reference>
<dbReference type="STRING" id="1121898.GCA_000422725_01788"/>
<feature type="chain" id="PRO_5001992706" evidence="1">
    <location>
        <begin position="19"/>
        <end position="198"/>
    </location>
</feature>
<organism evidence="2 3">
    <name type="scientific">Flavobacterium subsaxonicum WB 4.1-42 = DSM 21790</name>
    <dbReference type="NCBI Taxonomy" id="1121898"/>
    <lineage>
        <taxon>Bacteria</taxon>
        <taxon>Pseudomonadati</taxon>
        <taxon>Bacteroidota</taxon>
        <taxon>Flavobacteriia</taxon>
        <taxon>Flavobacteriales</taxon>
        <taxon>Flavobacteriaceae</taxon>
        <taxon>Flavobacterium</taxon>
    </lineage>
</organism>
<evidence type="ECO:0000256" key="1">
    <source>
        <dbReference type="SAM" id="SignalP"/>
    </source>
</evidence>
<dbReference type="OrthoDB" id="883791at2"/>
<evidence type="ECO:0000313" key="3">
    <source>
        <dbReference type="Proteomes" id="UP000030111"/>
    </source>
</evidence>
<comment type="caution">
    <text evidence="2">The sequence shown here is derived from an EMBL/GenBank/DDBJ whole genome shotgun (WGS) entry which is preliminary data.</text>
</comment>
<dbReference type="EMBL" id="JRLY01000002">
    <property type="protein sequence ID" value="KGO94076.1"/>
    <property type="molecule type" value="Genomic_DNA"/>
</dbReference>